<name>A0ABP4NEC4_9ACTN</name>
<sequence length="361" mass="38741">MTSAAAADPLAGPAPGQLPTSARAAVDALAARHPDTVQLAESASVAVQVEPALLRRLRVVLHRRMPPGVEADLWFSPLVRSGNHSGFELHSDVRLALLERLAERPADLLASWNIVERMHRPAAPTQRLEEALTVAVLRGDADREAGEHLLAVATTMTEQPARSLPLARWAAAAMTRIPPAVWQVPEASLLAMLVSARLDGRRVLPLGHRPLGVEGWARLLRPSAPAAVLRVGLRWIDDGLELSEPPAAGAQLLTVPVSDPVLLHVTSLDSTGGGHWLALDRGATQRFSVPEGELVVATTDGARWRIGRAKLRPQPHRPLDLIEARHRPTAQGLLRTAAVADPLKNITAADVTNADVTWPAR</sequence>
<accession>A0ABP4NEC4</accession>
<dbReference type="RefSeq" id="WP_344511764.1">
    <property type="nucleotide sequence ID" value="NZ_BAAAQD010000029.1"/>
</dbReference>
<evidence type="ECO:0000313" key="1">
    <source>
        <dbReference type="EMBL" id="GAA1560464.1"/>
    </source>
</evidence>
<comment type="caution">
    <text evidence="1">The sequence shown here is derived from an EMBL/GenBank/DDBJ whole genome shotgun (WGS) entry which is preliminary data.</text>
</comment>
<evidence type="ECO:0000313" key="2">
    <source>
        <dbReference type="Proteomes" id="UP001501470"/>
    </source>
</evidence>
<dbReference type="EMBL" id="BAAAQD010000029">
    <property type="protein sequence ID" value="GAA1560464.1"/>
    <property type="molecule type" value="Genomic_DNA"/>
</dbReference>
<reference evidence="2" key="1">
    <citation type="journal article" date="2019" name="Int. J. Syst. Evol. Microbiol.">
        <title>The Global Catalogue of Microorganisms (GCM) 10K type strain sequencing project: providing services to taxonomists for standard genome sequencing and annotation.</title>
        <authorList>
            <consortium name="The Broad Institute Genomics Platform"/>
            <consortium name="The Broad Institute Genome Sequencing Center for Infectious Disease"/>
            <person name="Wu L."/>
            <person name="Ma J."/>
        </authorList>
    </citation>
    <scope>NUCLEOTIDE SEQUENCE [LARGE SCALE GENOMIC DNA]</scope>
    <source>
        <strain evidence="2">JCM 15933</strain>
    </source>
</reference>
<protein>
    <submittedName>
        <fullName evidence="1">Uncharacterized protein</fullName>
    </submittedName>
</protein>
<keyword evidence="2" id="KW-1185">Reference proteome</keyword>
<organism evidence="1 2">
    <name type="scientific">Dactylosporangium maewongense</name>
    <dbReference type="NCBI Taxonomy" id="634393"/>
    <lineage>
        <taxon>Bacteria</taxon>
        <taxon>Bacillati</taxon>
        <taxon>Actinomycetota</taxon>
        <taxon>Actinomycetes</taxon>
        <taxon>Micromonosporales</taxon>
        <taxon>Micromonosporaceae</taxon>
        <taxon>Dactylosporangium</taxon>
    </lineage>
</organism>
<dbReference type="Proteomes" id="UP001501470">
    <property type="component" value="Unassembled WGS sequence"/>
</dbReference>
<gene>
    <name evidence="1" type="ORF">GCM10009827_097150</name>
</gene>
<proteinExistence type="predicted"/>